<evidence type="ECO:0000256" key="1">
    <source>
        <dbReference type="SAM" id="MobiDB-lite"/>
    </source>
</evidence>
<feature type="transmembrane region" description="Helical" evidence="2">
    <location>
        <begin position="243"/>
        <end position="265"/>
    </location>
</feature>
<feature type="compositionally biased region" description="Basic and acidic residues" evidence="1">
    <location>
        <begin position="10"/>
        <end position="21"/>
    </location>
</feature>
<evidence type="ECO:0000256" key="2">
    <source>
        <dbReference type="SAM" id="Phobius"/>
    </source>
</evidence>
<feature type="transmembrane region" description="Helical" evidence="2">
    <location>
        <begin position="31"/>
        <end position="49"/>
    </location>
</feature>
<reference evidence="4" key="1">
    <citation type="journal article" date="2019" name="Int. J. Syst. Evol. Microbiol.">
        <title>The Global Catalogue of Microorganisms (GCM) 10K type strain sequencing project: providing services to taxonomists for standard genome sequencing and annotation.</title>
        <authorList>
            <consortium name="The Broad Institute Genomics Platform"/>
            <consortium name="The Broad Institute Genome Sequencing Center for Infectious Disease"/>
            <person name="Wu L."/>
            <person name="Ma J."/>
        </authorList>
    </citation>
    <scope>NUCLEOTIDE SEQUENCE [LARGE SCALE GENOMIC DNA]</scope>
    <source>
        <strain evidence="4">JCM 18304</strain>
    </source>
</reference>
<accession>A0ABP9RYM2</accession>
<gene>
    <name evidence="3" type="ORF">GCM10023322_38940</name>
</gene>
<feature type="transmembrane region" description="Helical" evidence="2">
    <location>
        <begin position="198"/>
        <end position="231"/>
    </location>
</feature>
<keyword evidence="2" id="KW-0472">Membrane</keyword>
<protein>
    <recommendedName>
        <fullName evidence="5">Glycosyltransferase RgtA/B/C/D-like domain-containing protein</fullName>
    </recommendedName>
</protein>
<feature type="transmembrane region" description="Helical" evidence="2">
    <location>
        <begin position="164"/>
        <end position="186"/>
    </location>
</feature>
<feature type="transmembrane region" description="Helical" evidence="2">
    <location>
        <begin position="109"/>
        <end position="129"/>
    </location>
</feature>
<organism evidence="3 4">
    <name type="scientific">Rugosimonospora acidiphila</name>
    <dbReference type="NCBI Taxonomy" id="556531"/>
    <lineage>
        <taxon>Bacteria</taxon>
        <taxon>Bacillati</taxon>
        <taxon>Actinomycetota</taxon>
        <taxon>Actinomycetes</taxon>
        <taxon>Micromonosporales</taxon>
        <taxon>Micromonosporaceae</taxon>
        <taxon>Rugosimonospora</taxon>
    </lineage>
</organism>
<sequence>MPGRGRPRRGSGDPDGRDTMRNVKSRWSMRHPYLILSALIVLLALVFSIRGPWSGDLGMHGATIEALRRSLTHPGNPVVDEDTPSPYYSPYTVLLAAVARLFGWSALTVLDVVSPINVLVLLIGLWTFVRTLSTRTWAPVLAIVFILLLWGAQPWVWSGFLSFWALPLVMAYPSTIALGLTLLWWTGLSRALDAEPRWYRYLGLGLLGAVIALTHQFTFVIAALGAVALVVSKARGLSRLGWLFLILAVIEVAGLILIWPYYSFFDLIGVSDLDGVHRRLYEKPFLWYGLCVVALPALWLRARRNRLDPLVLLFGMSALLVAFGGLTGKYEYGRVWPGVMLSAQLAIAVELAGPLPASRRVRRAWIPATVLACAVGLVTQAGKLVYLAPSSLATAGARDGVNAYLKFPDYSWATRYVHAGDVVLTDDYFAQHVLPGYGVRMVLSVIWPDPMLPDRDARRVAQYEMMTAKDPARRAALFRQYHVRWVLEMPANWRIPTDLAPVASGPNGEWLYGVDENGNIVAG</sequence>
<dbReference type="EMBL" id="BAABJQ010000011">
    <property type="protein sequence ID" value="GAA5188374.1"/>
    <property type="molecule type" value="Genomic_DNA"/>
</dbReference>
<feature type="transmembrane region" description="Helical" evidence="2">
    <location>
        <begin position="309"/>
        <end position="328"/>
    </location>
</feature>
<comment type="caution">
    <text evidence="3">The sequence shown here is derived from an EMBL/GenBank/DDBJ whole genome shotgun (WGS) entry which is preliminary data.</text>
</comment>
<name>A0ABP9RYM2_9ACTN</name>
<dbReference type="Proteomes" id="UP001501570">
    <property type="component" value="Unassembled WGS sequence"/>
</dbReference>
<evidence type="ECO:0000313" key="3">
    <source>
        <dbReference type="EMBL" id="GAA5188374.1"/>
    </source>
</evidence>
<feature type="transmembrane region" description="Helical" evidence="2">
    <location>
        <begin position="135"/>
        <end position="152"/>
    </location>
</feature>
<feature type="transmembrane region" description="Helical" evidence="2">
    <location>
        <begin position="285"/>
        <end position="302"/>
    </location>
</feature>
<evidence type="ECO:0008006" key="5">
    <source>
        <dbReference type="Google" id="ProtNLM"/>
    </source>
</evidence>
<proteinExistence type="predicted"/>
<feature type="region of interest" description="Disordered" evidence="1">
    <location>
        <begin position="1"/>
        <end position="21"/>
    </location>
</feature>
<keyword evidence="2" id="KW-0812">Transmembrane</keyword>
<evidence type="ECO:0000313" key="4">
    <source>
        <dbReference type="Proteomes" id="UP001501570"/>
    </source>
</evidence>
<keyword evidence="2" id="KW-1133">Transmembrane helix</keyword>
<keyword evidence="4" id="KW-1185">Reference proteome</keyword>